<evidence type="ECO:0000313" key="7">
    <source>
        <dbReference type="EMBL" id="KAB1227865.1"/>
    </source>
</evidence>
<evidence type="ECO:0000256" key="6">
    <source>
        <dbReference type="ARBA" id="ARBA00023136"/>
    </source>
</evidence>
<dbReference type="OrthoDB" id="544346at2759"/>
<dbReference type="FunFam" id="3.80.10.10:FF:000299">
    <property type="entry name" value="Piriformospora indica-insensitive protein 2"/>
    <property type="match status" value="1"/>
</dbReference>
<keyword evidence="2" id="KW-1003">Cell membrane</keyword>
<keyword evidence="4" id="KW-0732">Signal</keyword>
<keyword evidence="6" id="KW-0472">Membrane</keyword>
<dbReference type="SUPFAM" id="SSF52058">
    <property type="entry name" value="L domain-like"/>
    <property type="match status" value="1"/>
</dbReference>
<evidence type="ECO:0000256" key="3">
    <source>
        <dbReference type="ARBA" id="ARBA00022614"/>
    </source>
</evidence>
<evidence type="ECO:0000256" key="2">
    <source>
        <dbReference type="ARBA" id="ARBA00022475"/>
    </source>
</evidence>
<dbReference type="InterPro" id="IPR001611">
    <property type="entry name" value="Leu-rich_rpt"/>
</dbReference>
<dbReference type="Pfam" id="PF00560">
    <property type="entry name" value="LRR_1"/>
    <property type="match status" value="3"/>
</dbReference>
<sequence>MGINDFTALISAQALENNTNSLILPIFTDNNRAIENQYNSLLFVFRGIWLNNNSLSGKIPIEIGHLKLLHVLDLSDNNFSGNIPNQMSELTNLQILNCSANQLSGEIPVSLANLNFLAEFSVANNNLSGPIPSGTQLQSFSPSHMRGMLDFVVPHFPRSAHIL</sequence>
<keyword evidence="8" id="KW-1185">Reference proteome</keyword>
<comment type="caution">
    <text evidence="7">The sequence shown here is derived from an EMBL/GenBank/DDBJ whole genome shotgun (WGS) entry which is preliminary data.</text>
</comment>
<dbReference type="Gene3D" id="3.80.10.10">
    <property type="entry name" value="Ribonuclease Inhibitor"/>
    <property type="match status" value="1"/>
</dbReference>
<keyword evidence="3" id="KW-0433">Leucine-rich repeat</keyword>
<reference evidence="7 8" key="1">
    <citation type="journal article" date="2019" name="Plant Biotechnol. J.">
        <title>The red bayberry genome and genetic basis of sex determination.</title>
        <authorList>
            <person name="Jia H.M."/>
            <person name="Jia H.J."/>
            <person name="Cai Q.L."/>
            <person name="Wang Y."/>
            <person name="Zhao H.B."/>
            <person name="Yang W.F."/>
            <person name="Wang G.Y."/>
            <person name="Li Y.H."/>
            <person name="Zhan D.L."/>
            <person name="Shen Y.T."/>
            <person name="Niu Q.F."/>
            <person name="Chang L."/>
            <person name="Qiu J."/>
            <person name="Zhao L."/>
            <person name="Xie H.B."/>
            <person name="Fu W.Y."/>
            <person name="Jin J."/>
            <person name="Li X.W."/>
            <person name="Jiao Y."/>
            <person name="Zhou C.C."/>
            <person name="Tu T."/>
            <person name="Chai C.Y."/>
            <person name="Gao J.L."/>
            <person name="Fan L.J."/>
            <person name="van de Weg E."/>
            <person name="Wang J.Y."/>
            <person name="Gao Z.S."/>
        </authorList>
    </citation>
    <scope>NUCLEOTIDE SEQUENCE [LARGE SCALE GENOMIC DNA]</scope>
    <source>
        <tissue evidence="7">Leaves</tissue>
    </source>
</reference>
<protein>
    <submittedName>
        <fullName evidence="7">Tyrosine-sulfated glycopeptide receptor 1</fullName>
    </submittedName>
</protein>
<evidence type="ECO:0000313" key="8">
    <source>
        <dbReference type="Proteomes" id="UP000516437"/>
    </source>
</evidence>
<keyword evidence="7" id="KW-0675">Receptor</keyword>
<accession>A0A6A1WRD8</accession>
<dbReference type="Proteomes" id="UP000516437">
    <property type="component" value="Chromosome 1"/>
</dbReference>
<evidence type="ECO:0000256" key="1">
    <source>
        <dbReference type="ARBA" id="ARBA00004236"/>
    </source>
</evidence>
<name>A0A6A1WRD8_9ROSI</name>
<evidence type="ECO:0000256" key="4">
    <source>
        <dbReference type="ARBA" id="ARBA00022729"/>
    </source>
</evidence>
<evidence type="ECO:0000256" key="5">
    <source>
        <dbReference type="ARBA" id="ARBA00022737"/>
    </source>
</evidence>
<dbReference type="EMBL" id="RXIC02000019">
    <property type="protein sequence ID" value="KAB1227865.1"/>
    <property type="molecule type" value="Genomic_DNA"/>
</dbReference>
<dbReference type="InterPro" id="IPR032675">
    <property type="entry name" value="LRR_dom_sf"/>
</dbReference>
<proteinExistence type="predicted"/>
<comment type="subcellular location">
    <subcellularLocation>
        <location evidence="1">Cell membrane</location>
    </subcellularLocation>
</comment>
<dbReference type="PANTHER" id="PTHR48065:SF51">
    <property type="entry name" value="TYROSINE-SULFATED GLYCOPEPTIDE RECEPTOR 1-LIKE"/>
    <property type="match status" value="1"/>
</dbReference>
<dbReference type="GO" id="GO:0005886">
    <property type="term" value="C:plasma membrane"/>
    <property type="evidence" value="ECO:0007669"/>
    <property type="project" value="UniProtKB-SubCell"/>
</dbReference>
<gene>
    <name evidence="7" type="ORF">CJ030_MR1G012659</name>
</gene>
<dbReference type="AlphaFoldDB" id="A0A6A1WRD8"/>
<keyword evidence="5" id="KW-0677">Repeat</keyword>
<organism evidence="7 8">
    <name type="scientific">Morella rubra</name>
    <name type="common">Chinese bayberry</name>
    <dbReference type="NCBI Taxonomy" id="262757"/>
    <lineage>
        <taxon>Eukaryota</taxon>
        <taxon>Viridiplantae</taxon>
        <taxon>Streptophyta</taxon>
        <taxon>Embryophyta</taxon>
        <taxon>Tracheophyta</taxon>
        <taxon>Spermatophyta</taxon>
        <taxon>Magnoliopsida</taxon>
        <taxon>eudicotyledons</taxon>
        <taxon>Gunneridae</taxon>
        <taxon>Pentapetalae</taxon>
        <taxon>rosids</taxon>
        <taxon>fabids</taxon>
        <taxon>Fagales</taxon>
        <taxon>Myricaceae</taxon>
        <taxon>Morella</taxon>
    </lineage>
</organism>
<dbReference type="PANTHER" id="PTHR48065">
    <property type="entry name" value="OS10G0469600 PROTEIN"/>
    <property type="match status" value="1"/>
</dbReference>